<name>A0ABW0TFJ9_9BACL</name>
<evidence type="ECO:0000256" key="3">
    <source>
        <dbReference type="ARBA" id="ARBA00023163"/>
    </source>
</evidence>
<dbReference type="InterPro" id="IPR036390">
    <property type="entry name" value="WH_DNA-bd_sf"/>
</dbReference>
<accession>A0ABW0TFJ9</accession>
<keyword evidence="3" id="KW-0804">Transcription</keyword>
<protein>
    <submittedName>
        <fullName evidence="6">IclR family transcriptional regulator</fullName>
    </submittedName>
</protein>
<evidence type="ECO:0000256" key="1">
    <source>
        <dbReference type="ARBA" id="ARBA00023015"/>
    </source>
</evidence>
<dbReference type="InterPro" id="IPR050707">
    <property type="entry name" value="HTH_MetabolicPath_Reg"/>
</dbReference>
<dbReference type="Pfam" id="PF09339">
    <property type="entry name" value="HTH_IclR"/>
    <property type="match status" value="1"/>
</dbReference>
<dbReference type="InterPro" id="IPR036388">
    <property type="entry name" value="WH-like_DNA-bd_sf"/>
</dbReference>
<proteinExistence type="predicted"/>
<organism evidence="6 7">
    <name type="scientific">Sporosarcina soli</name>
    <dbReference type="NCBI Taxonomy" id="334736"/>
    <lineage>
        <taxon>Bacteria</taxon>
        <taxon>Bacillati</taxon>
        <taxon>Bacillota</taxon>
        <taxon>Bacilli</taxon>
        <taxon>Bacillales</taxon>
        <taxon>Caryophanaceae</taxon>
        <taxon>Sporosarcina</taxon>
    </lineage>
</organism>
<dbReference type="Gene3D" id="3.30.450.40">
    <property type="match status" value="1"/>
</dbReference>
<dbReference type="RefSeq" id="WP_381429208.1">
    <property type="nucleotide sequence ID" value="NZ_JBHSNO010000001.1"/>
</dbReference>
<dbReference type="InterPro" id="IPR005471">
    <property type="entry name" value="Tscrpt_reg_IclR_N"/>
</dbReference>
<dbReference type="PROSITE" id="PS51078">
    <property type="entry name" value="ICLR_ED"/>
    <property type="match status" value="1"/>
</dbReference>
<sequence length="243" mass="27052">MANDKKYSSLDNALRILNLYSAEQEEFGVHEAAEQIGVAPSTAHRLLNTLRHEGFLVKDANQYRLGVSILALGAVLQSSTPLIHASHEILKELSIHTNETAQLGIRQNGHVLYINGANSPDPIGYHAYEGQKFPLHTTSAGKILLAQENPEAIQHYFQSIDEQRTYENIDYILEEIRTKKYAITNNEPYSGVTSVSSAVKTRSGKTIAAIEVIGPSQRFSRKKLPQFIKLINEATEQLSQKVK</sequence>
<comment type="caution">
    <text evidence="6">The sequence shown here is derived from an EMBL/GenBank/DDBJ whole genome shotgun (WGS) entry which is preliminary data.</text>
</comment>
<dbReference type="SUPFAM" id="SSF46785">
    <property type="entry name" value="Winged helix' DNA-binding domain"/>
    <property type="match status" value="1"/>
</dbReference>
<evidence type="ECO:0000259" key="4">
    <source>
        <dbReference type="PROSITE" id="PS51077"/>
    </source>
</evidence>
<evidence type="ECO:0000313" key="7">
    <source>
        <dbReference type="Proteomes" id="UP001596109"/>
    </source>
</evidence>
<dbReference type="SMART" id="SM00346">
    <property type="entry name" value="HTH_ICLR"/>
    <property type="match status" value="1"/>
</dbReference>
<dbReference type="InterPro" id="IPR029016">
    <property type="entry name" value="GAF-like_dom_sf"/>
</dbReference>
<keyword evidence="1" id="KW-0805">Transcription regulation</keyword>
<dbReference type="InterPro" id="IPR014757">
    <property type="entry name" value="Tscrpt_reg_IclR_C"/>
</dbReference>
<dbReference type="PANTHER" id="PTHR30136:SF35">
    <property type="entry name" value="HTH-TYPE TRANSCRIPTIONAL REGULATOR RV1719"/>
    <property type="match status" value="1"/>
</dbReference>
<dbReference type="Gene3D" id="1.10.10.10">
    <property type="entry name" value="Winged helix-like DNA-binding domain superfamily/Winged helix DNA-binding domain"/>
    <property type="match status" value="1"/>
</dbReference>
<feature type="domain" description="HTH iclR-type" evidence="4">
    <location>
        <begin position="7"/>
        <end position="67"/>
    </location>
</feature>
<gene>
    <name evidence="6" type="ORF">ACFPRA_00105</name>
</gene>
<keyword evidence="7" id="KW-1185">Reference proteome</keyword>
<dbReference type="Pfam" id="PF01614">
    <property type="entry name" value="IclR_C"/>
    <property type="match status" value="1"/>
</dbReference>
<dbReference type="Proteomes" id="UP001596109">
    <property type="component" value="Unassembled WGS sequence"/>
</dbReference>
<evidence type="ECO:0000256" key="2">
    <source>
        <dbReference type="ARBA" id="ARBA00023125"/>
    </source>
</evidence>
<keyword evidence="2" id="KW-0238">DNA-binding</keyword>
<dbReference type="PANTHER" id="PTHR30136">
    <property type="entry name" value="HELIX-TURN-HELIX TRANSCRIPTIONAL REGULATOR, ICLR FAMILY"/>
    <property type="match status" value="1"/>
</dbReference>
<feature type="domain" description="IclR-ED" evidence="5">
    <location>
        <begin position="68"/>
        <end position="243"/>
    </location>
</feature>
<dbReference type="EMBL" id="JBHSNO010000001">
    <property type="protein sequence ID" value="MFC5587309.1"/>
    <property type="molecule type" value="Genomic_DNA"/>
</dbReference>
<dbReference type="PROSITE" id="PS51077">
    <property type="entry name" value="HTH_ICLR"/>
    <property type="match status" value="1"/>
</dbReference>
<dbReference type="SUPFAM" id="SSF55781">
    <property type="entry name" value="GAF domain-like"/>
    <property type="match status" value="1"/>
</dbReference>
<evidence type="ECO:0000313" key="6">
    <source>
        <dbReference type="EMBL" id="MFC5587309.1"/>
    </source>
</evidence>
<evidence type="ECO:0000259" key="5">
    <source>
        <dbReference type="PROSITE" id="PS51078"/>
    </source>
</evidence>
<reference evidence="7" key="1">
    <citation type="journal article" date="2019" name="Int. J. Syst. Evol. Microbiol.">
        <title>The Global Catalogue of Microorganisms (GCM) 10K type strain sequencing project: providing services to taxonomists for standard genome sequencing and annotation.</title>
        <authorList>
            <consortium name="The Broad Institute Genomics Platform"/>
            <consortium name="The Broad Institute Genome Sequencing Center for Infectious Disease"/>
            <person name="Wu L."/>
            <person name="Ma J."/>
        </authorList>
    </citation>
    <scope>NUCLEOTIDE SEQUENCE [LARGE SCALE GENOMIC DNA]</scope>
    <source>
        <strain evidence="7">CGMCC 4.1434</strain>
    </source>
</reference>